<dbReference type="Proteomes" id="UP000085678">
    <property type="component" value="Unplaced"/>
</dbReference>
<dbReference type="PROSITE" id="PS00211">
    <property type="entry name" value="ABC_TRANSPORTER_1"/>
    <property type="match status" value="2"/>
</dbReference>
<feature type="transmembrane region" description="Helical" evidence="13">
    <location>
        <begin position="29"/>
        <end position="55"/>
    </location>
</feature>
<feature type="transmembrane region" description="Helical" evidence="13">
    <location>
        <begin position="142"/>
        <end position="163"/>
    </location>
</feature>
<evidence type="ECO:0000259" key="14">
    <source>
        <dbReference type="PROSITE" id="PS50893"/>
    </source>
</evidence>
<feature type="domain" description="ABC transporter" evidence="14">
    <location>
        <begin position="1313"/>
        <end position="1546"/>
    </location>
</feature>
<keyword evidence="10 13" id="KW-1133">Transmembrane helix</keyword>
<evidence type="ECO:0000256" key="12">
    <source>
        <dbReference type="ARBA" id="ARBA00034018"/>
    </source>
</evidence>
<keyword evidence="16" id="KW-1185">Reference proteome</keyword>
<evidence type="ECO:0000256" key="7">
    <source>
        <dbReference type="ARBA" id="ARBA00022741"/>
    </source>
</evidence>
<feature type="transmembrane region" description="Helical" evidence="13">
    <location>
        <begin position="392"/>
        <end position="414"/>
    </location>
</feature>
<dbReference type="Gene3D" id="3.40.50.300">
    <property type="entry name" value="P-loop containing nucleotide triphosphate hydrolases"/>
    <property type="match status" value="2"/>
</dbReference>
<dbReference type="Pfam" id="PF00664">
    <property type="entry name" value="ABC_membrane"/>
    <property type="match status" value="2"/>
</dbReference>
<dbReference type="FunFam" id="3.40.50.300:FF:000997">
    <property type="entry name" value="Multidrug resistance-associated protein 1"/>
    <property type="match status" value="1"/>
</dbReference>
<dbReference type="PROSITE" id="PS50893">
    <property type="entry name" value="ABC_TRANSPORTER_2"/>
    <property type="match status" value="2"/>
</dbReference>
<evidence type="ECO:0000256" key="3">
    <source>
        <dbReference type="ARBA" id="ARBA00012191"/>
    </source>
</evidence>
<feature type="transmembrane region" description="Helical" evidence="13">
    <location>
        <begin position="1249"/>
        <end position="1272"/>
    </location>
</feature>
<dbReference type="EC" id="7.6.2.2" evidence="3"/>
<evidence type="ECO:0000313" key="17">
    <source>
        <dbReference type="RefSeq" id="XP_013401317.1"/>
    </source>
</evidence>
<proteinExistence type="inferred from homology"/>
<dbReference type="KEGG" id="lak:106167157"/>
<dbReference type="SUPFAM" id="SSF52540">
    <property type="entry name" value="P-loop containing nucleoside triphosphate hydrolases"/>
    <property type="match status" value="2"/>
</dbReference>
<comment type="subcellular location">
    <subcellularLocation>
        <location evidence="1">Membrane</location>
        <topology evidence="1">Multi-pass membrane protein</topology>
    </subcellularLocation>
</comment>
<dbReference type="CDD" id="cd03244">
    <property type="entry name" value="ABCC_MRP_domain2"/>
    <property type="match status" value="1"/>
</dbReference>
<dbReference type="InterPro" id="IPR003439">
    <property type="entry name" value="ABC_transporter-like_ATP-bd"/>
</dbReference>
<feature type="domain" description="ABC transmembrane type-1" evidence="15">
    <location>
        <begin position="355"/>
        <end position="634"/>
    </location>
</feature>
<dbReference type="CDD" id="cd18605">
    <property type="entry name" value="ABC_6TM_MRP7_D2_like"/>
    <property type="match status" value="1"/>
</dbReference>
<dbReference type="InterPro" id="IPR027417">
    <property type="entry name" value="P-loop_NTPase"/>
</dbReference>
<comment type="catalytic activity">
    <reaction evidence="12">
        <text>ATP + H2O + xenobioticSide 1 = ADP + phosphate + xenobioticSide 2.</text>
        <dbReference type="EC" id="7.6.2.2"/>
    </reaction>
</comment>
<dbReference type="FunFam" id="1.20.1560.10:FF:000113">
    <property type="entry name" value="ABC transporter, putative"/>
    <property type="match status" value="1"/>
</dbReference>
<name>A0A1S3ISY9_LINAN</name>
<feature type="transmembrane region" description="Helical" evidence="13">
    <location>
        <begin position="75"/>
        <end position="98"/>
    </location>
</feature>
<evidence type="ECO:0000259" key="15">
    <source>
        <dbReference type="PROSITE" id="PS50929"/>
    </source>
</evidence>
<evidence type="ECO:0000256" key="11">
    <source>
        <dbReference type="ARBA" id="ARBA00023136"/>
    </source>
</evidence>
<dbReference type="Gene3D" id="1.20.1560.10">
    <property type="entry name" value="ABC transporter type 1, transmembrane domain"/>
    <property type="match status" value="2"/>
</dbReference>
<keyword evidence="7" id="KW-0547">Nucleotide-binding</keyword>
<evidence type="ECO:0000256" key="4">
    <source>
        <dbReference type="ARBA" id="ARBA00022448"/>
    </source>
</evidence>
<evidence type="ECO:0000256" key="6">
    <source>
        <dbReference type="ARBA" id="ARBA00022737"/>
    </source>
</evidence>
<feature type="domain" description="ABC transporter" evidence="14">
    <location>
        <begin position="689"/>
        <end position="912"/>
    </location>
</feature>
<evidence type="ECO:0000313" key="16">
    <source>
        <dbReference type="Proteomes" id="UP000085678"/>
    </source>
</evidence>
<dbReference type="GO" id="GO:0005524">
    <property type="term" value="F:ATP binding"/>
    <property type="evidence" value="ECO:0007669"/>
    <property type="project" value="UniProtKB-KW"/>
</dbReference>
<feature type="transmembrane region" description="Helical" evidence="13">
    <location>
        <begin position="104"/>
        <end position="122"/>
    </location>
</feature>
<dbReference type="PANTHER" id="PTHR24223:SF330">
    <property type="entry name" value="ATP-BINDING CASSETTE SUB-FAMILY C MEMBER 10"/>
    <property type="match status" value="1"/>
</dbReference>
<evidence type="ECO:0000256" key="1">
    <source>
        <dbReference type="ARBA" id="ARBA00004141"/>
    </source>
</evidence>
<dbReference type="CDD" id="cd18598">
    <property type="entry name" value="ABC_6TM_MRP7_D1_like"/>
    <property type="match status" value="1"/>
</dbReference>
<keyword evidence="4" id="KW-0813">Transport</keyword>
<feature type="transmembrane region" description="Helical" evidence="13">
    <location>
        <begin position="951"/>
        <end position="971"/>
    </location>
</feature>
<dbReference type="PROSITE" id="PS50929">
    <property type="entry name" value="ABC_TM1F"/>
    <property type="match status" value="2"/>
</dbReference>
<evidence type="ECO:0000256" key="5">
    <source>
        <dbReference type="ARBA" id="ARBA00022692"/>
    </source>
</evidence>
<keyword evidence="6" id="KW-0677">Repeat</keyword>
<feature type="transmembrane region" description="Helical" evidence="13">
    <location>
        <begin position="1115"/>
        <end position="1148"/>
    </location>
</feature>
<keyword evidence="8" id="KW-0067">ATP-binding</keyword>
<comment type="similarity">
    <text evidence="2">Belongs to the ABC transporter superfamily. ABCC family. Conjugate transporter (TC 3.A.1.208) subfamily.</text>
</comment>
<dbReference type="GeneID" id="106167157"/>
<dbReference type="CDD" id="cd03250">
    <property type="entry name" value="ABCC_MRP_domain1"/>
    <property type="match status" value="1"/>
</dbReference>
<dbReference type="STRING" id="7574.A0A1S3ISY9"/>
<dbReference type="InterPro" id="IPR011527">
    <property type="entry name" value="ABC1_TM_dom"/>
</dbReference>
<feature type="transmembrane region" description="Helical" evidence="13">
    <location>
        <begin position="1033"/>
        <end position="1059"/>
    </location>
</feature>
<gene>
    <name evidence="17" type="primary">LOC106167157</name>
</gene>
<dbReference type="SMART" id="SM00382">
    <property type="entry name" value="AAA"/>
    <property type="match status" value="2"/>
</dbReference>
<evidence type="ECO:0000256" key="13">
    <source>
        <dbReference type="SAM" id="Phobius"/>
    </source>
</evidence>
<dbReference type="Pfam" id="PF00005">
    <property type="entry name" value="ABC_tran"/>
    <property type="match status" value="2"/>
</dbReference>
<sequence>MSPNWEWKQFCGQNESFQMWNGYSFGQCFVQVAFVAPTHAIFMILSAYYFAVLSLRYTNVIENSSASPCKIWTCFIRYALCVLFIITWIVKLCFMISLKSNFPYNGLVFLAVCVIALLTWMLHCMMTWKLKRNPFYGSRGPLLIFLAYVLLLLSCAMQVYSIVDVHLRKPSALNVVEIITCLQGGLHILFLFSLIPNGKVLQQGEFSIQNGRIERNRLLSDSGIRGYGAVSRPSNDLGVAEDTANCLSKLSFWWVQPLMLKGTKGQLSYSSDLFLLPKRLGTDSIEYKFNCNFRELEEVEDFTADFENCVPDVNFSDISNNVPCNNVRMHNSRKNRGEVTLLKALHKTFGTEYYLLGILKLMSDAIGFAGPLLLNLLVSFMENQTEPMYNGYIYAGSLFISTFIGALLSTQFNYHVQVVGLKLRAAIITTIYRKSLQVNTVSMSGFTTGEVVNFMSTDTDRIVNFCPSFHQFWSLPFQIAVSLFLLHQQVGLAFLAGLGFALLLIPINRWLAIKIGKLSTAMMAQKDGRVKVMNEILAGIRVIKLYAWEDHFAEKIKTLRNAELKSLKGRKYLDAMCVYFWATTPVLIAILTFTTYSLMGHQLTAAKVFTSLALFTMLISPLNAFPWVLNGLMEAWVSVKRVQAFMQLKELNLDGYYTKHSGHERDAMQILQGNFSWGSDEKESTADREPQQDSIQKHSKTLRLTDINISILKGQLVGIVGKVGCGKSSLLNAILAEMHRDGGSIAVASLSHGFGLVSQEAWIQHATMKDNILFGKPFNARKYASVIAACALEEDLKILPAGDCTEIGENGVTLSGGQKARVALARAVYQDKDFYLLDDPLAAVDAHVASHLFFKCILGLLRNKTRLLCTHHTKYLQHADIVIVMEEGRVVNIGHPVDILDQLDLELVQEEVQDKESAGDQSSSVCSTVDGALVQEEEKDTGIVKFHVYQAYWKAVGHCLAPLILISLFLMQGSRNINDWWLSYWISHSHPNVTVDNSSQPPGHSEVQGYSYTTVPSTVNDSVLRYAEDNVSYYLTVYGILAGANSLFTLARAFLFAYGGICAAMTIHKKLLSSILQASVSFFDVTPIGRVVNRFSSDVYCIDDSLPFMMNILLAQFYGVLGTVAITCYGLPWFMVLLVPLTIIYYFIQSYYRQTSREIKRITSVTLSPIYAHFSESITGLTTIRALRECARFKKENEVRLEENQQAQFAGIVAGQWLQIRLQMLGVVMVTGVAFIAVLEHHFQTVDPGLVGLAISYALSITNLLSGVVTAFTETEKQMVSVERGMQYIEDVPSEKQEGILDPPPYWPIQGSLCFEQVYLQYRPGLPYALNGVTFETQPAEKIGIVGRTGSGKSSLFLAMFRMVEISQGQITIDGIGIKHVSLKILRSNLAVIPQDPFLFSGSVRENLDPTQSCSTSELWTVLKRCHVDKAVEKMGGLEAEVEEKGRLFSVGQRQLLCLARALLTRAKILCIDEATASVDAETDRMVQETIRDEFSDNTVLTIAHRINTVLNSDRVMVMNNGKIGEFESPKALLENPHSLFYGLVHGNQTSRGGENAF</sequence>
<dbReference type="InterPro" id="IPR050173">
    <property type="entry name" value="ABC_transporter_C-like"/>
</dbReference>
<evidence type="ECO:0000256" key="10">
    <source>
        <dbReference type="ARBA" id="ARBA00022989"/>
    </source>
</evidence>
<dbReference type="FunFam" id="1.20.1560.10:FF:000037">
    <property type="entry name" value="ATP-binding cassette subfamily C member 10"/>
    <property type="match status" value="1"/>
</dbReference>
<keyword evidence="5 13" id="KW-0812">Transmembrane</keyword>
<dbReference type="RefSeq" id="XP_013401317.1">
    <property type="nucleotide sequence ID" value="XM_013545863.1"/>
</dbReference>
<reference evidence="17" key="1">
    <citation type="submission" date="2025-08" db="UniProtKB">
        <authorList>
            <consortium name="RefSeq"/>
        </authorList>
    </citation>
    <scope>IDENTIFICATION</scope>
    <source>
        <tissue evidence="17">Gonads</tissue>
    </source>
</reference>
<dbReference type="FunCoup" id="A0A1S3ISY9">
    <property type="interactions" value="368"/>
</dbReference>
<dbReference type="GO" id="GO:0008559">
    <property type="term" value="F:ABC-type xenobiotic transporter activity"/>
    <property type="evidence" value="ECO:0007669"/>
    <property type="project" value="UniProtKB-EC"/>
</dbReference>
<feature type="transmembrane region" description="Helical" evidence="13">
    <location>
        <begin position="578"/>
        <end position="599"/>
    </location>
</feature>
<protein>
    <recommendedName>
        <fullName evidence="3">ABC-type xenobiotic transporter</fullName>
        <ecNumber evidence="3">7.6.2.2</ecNumber>
    </recommendedName>
</protein>
<dbReference type="SUPFAM" id="SSF90123">
    <property type="entry name" value="ABC transporter transmembrane region"/>
    <property type="match status" value="2"/>
</dbReference>
<evidence type="ECO:0000256" key="9">
    <source>
        <dbReference type="ARBA" id="ARBA00022967"/>
    </source>
</evidence>
<feature type="transmembrane region" description="Helical" evidence="13">
    <location>
        <begin position="611"/>
        <end position="632"/>
    </location>
</feature>
<evidence type="ECO:0000256" key="2">
    <source>
        <dbReference type="ARBA" id="ARBA00009726"/>
    </source>
</evidence>
<keyword evidence="9" id="KW-1278">Translocase</keyword>
<accession>A0A1S3ISY9</accession>
<dbReference type="InterPro" id="IPR003593">
    <property type="entry name" value="AAA+_ATPase"/>
</dbReference>
<dbReference type="InterPro" id="IPR017871">
    <property type="entry name" value="ABC_transporter-like_CS"/>
</dbReference>
<dbReference type="OrthoDB" id="6500128at2759"/>
<dbReference type="PANTHER" id="PTHR24223">
    <property type="entry name" value="ATP-BINDING CASSETTE SUB-FAMILY C"/>
    <property type="match status" value="1"/>
</dbReference>
<evidence type="ECO:0000256" key="8">
    <source>
        <dbReference type="ARBA" id="ARBA00022840"/>
    </source>
</evidence>
<dbReference type="InParanoid" id="A0A1S3ISY9"/>
<dbReference type="GO" id="GO:0016020">
    <property type="term" value="C:membrane"/>
    <property type="evidence" value="ECO:0007669"/>
    <property type="project" value="UniProtKB-SubCell"/>
</dbReference>
<dbReference type="InterPro" id="IPR036640">
    <property type="entry name" value="ABC1_TM_sf"/>
</dbReference>
<dbReference type="FunFam" id="3.40.50.300:FF:000163">
    <property type="entry name" value="Multidrug resistance-associated protein member 4"/>
    <property type="match status" value="1"/>
</dbReference>
<feature type="transmembrane region" description="Helical" evidence="13">
    <location>
        <begin position="1224"/>
        <end position="1243"/>
    </location>
</feature>
<keyword evidence="11 13" id="KW-0472">Membrane</keyword>
<feature type="transmembrane region" description="Helical" evidence="13">
    <location>
        <begin position="175"/>
        <end position="195"/>
    </location>
</feature>
<feature type="domain" description="ABC transmembrane type-1" evidence="15">
    <location>
        <begin position="963"/>
        <end position="1277"/>
    </location>
</feature>
<dbReference type="GO" id="GO:0016887">
    <property type="term" value="F:ATP hydrolysis activity"/>
    <property type="evidence" value="ECO:0007669"/>
    <property type="project" value="InterPro"/>
</dbReference>
<feature type="transmembrane region" description="Helical" evidence="13">
    <location>
        <begin position="492"/>
        <end position="512"/>
    </location>
</feature>
<organism evidence="16 17">
    <name type="scientific">Lingula anatina</name>
    <name type="common">Brachiopod</name>
    <name type="synonym">Lingula unguis</name>
    <dbReference type="NCBI Taxonomy" id="7574"/>
    <lineage>
        <taxon>Eukaryota</taxon>
        <taxon>Metazoa</taxon>
        <taxon>Spiralia</taxon>
        <taxon>Lophotrochozoa</taxon>
        <taxon>Brachiopoda</taxon>
        <taxon>Linguliformea</taxon>
        <taxon>Lingulata</taxon>
        <taxon>Lingulida</taxon>
        <taxon>Linguloidea</taxon>
        <taxon>Lingulidae</taxon>
        <taxon>Lingula</taxon>
    </lineage>
</organism>